<proteinExistence type="predicted"/>
<dbReference type="RefSeq" id="XP_007768941.1">
    <property type="nucleotide sequence ID" value="XM_007770751.1"/>
</dbReference>
<dbReference type="GO" id="GO:0005737">
    <property type="term" value="C:cytoplasm"/>
    <property type="evidence" value="ECO:0007669"/>
    <property type="project" value="TreeGrafter"/>
</dbReference>
<dbReference type="OMA" id="GHEENMS"/>
<dbReference type="OrthoDB" id="10250105at2759"/>
<protein>
    <submittedName>
        <fullName evidence="2">Class II aaRS and biotin synthetase</fullName>
    </submittedName>
</protein>
<dbReference type="Pfam" id="PF03099">
    <property type="entry name" value="BPL_LplA_LipB"/>
    <property type="match status" value="1"/>
</dbReference>
<dbReference type="EMBL" id="JH711578">
    <property type="protein sequence ID" value="EIW81642.1"/>
    <property type="molecule type" value="Genomic_DNA"/>
</dbReference>
<organism evidence="2 3">
    <name type="scientific">Coniophora puteana (strain RWD-64-598)</name>
    <name type="common">Brown rot fungus</name>
    <dbReference type="NCBI Taxonomy" id="741705"/>
    <lineage>
        <taxon>Eukaryota</taxon>
        <taxon>Fungi</taxon>
        <taxon>Dikarya</taxon>
        <taxon>Basidiomycota</taxon>
        <taxon>Agaricomycotina</taxon>
        <taxon>Agaricomycetes</taxon>
        <taxon>Agaricomycetidae</taxon>
        <taxon>Boletales</taxon>
        <taxon>Coniophorineae</taxon>
        <taxon>Coniophoraceae</taxon>
        <taxon>Coniophora</taxon>
    </lineage>
</organism>
<dbReference type="PANTHER" id="PTHR12835:SF5">
    <property type="entry name" value="BIOTIN--PROTEIN LIGASE"/>
    <property type="match status" value="1"/>
</dbReference>
<name>A0A5M3MR36_CONPW</name>
<dbReference type="AlphaFoldDB" id="A0A5M3MR36"/>
<dbReference type="KEGG" id="cput:CONPUDRAFT_124809"/>
<comment type="caution">
    <text evidence="2">The sequence shown here is derived from an EMBL/GenBank/DDBJ whole genome shotgun (WGS) entry which is preliminary data.</text>
</comment>
<dbReference type="Gene3D" id="3.30.930.10">
    <property type="entry name" value="Bira Bifunctional Protein, Domain 2"/>
    <property type="match status" value="1"/>
</dbReference>
<dbReference type="PANTHER" id="PTHR12835">
    <property type="entry name" value="BIOTIN PROTEIN LIGASE"/>
    <property type="match status" value="1"/>
</dbReference>
<dbReference type="GeneID" id="19199852"/>
<sequence>MSVPETPLPQLLLAHPSRWRAQKTVVNALFPEGKEHQRLEGVSGVHGAEKTLVFPDANDTFHYHFFNTDLPLPHAGTSSPHHPILALLPSSASSSNEKSTKQVIVPPSPLSADVERAYTPIFSPSAFFAALDVFRTGRQEKREENWALGDVLFYSEVVTSTQTMLDKNHILLGSLPTPLVSFASTQLTGRGRGSNVWQNILPGSCMQMSTLIKVGMRMPPGSSVQPKIQPAIRSHNLVFAQYLFGIAVVQACKALNPSTNAVQWADRVKLKWPNDVYGRFPVRGEDGKTTVELKKLGGILTNSVFGNGTIDIIIGCGFNITTTSPWASLSELIAACSAEACVPVPDGAVPTVERTAAAILAAFDSLWTNFAEIDSFDGFLDVYHQSWLHTGQKITLTTTEPHEEVTIVGLTPDYGLLRAKSNRTGEEFALQPDGNSLDMMKGLIKAKK</sequence>
<dbReference type="Proteomes" id="UP000053558">
    <property type="component" value="Unassembled WGS sequence"/>
</dbReference>
<evidence type="ECO:0000313" key="3">
    <source>
        <dbReference type="Proteomes" id="UP000053558"/>
    </source>
</evidence>
<dbReference type="GO" id="GO:0004077">
    <property type="term" value="F:biotin--[biotin carboxyl-carrier protein] ligase activity"/>
    <property type="evidence" value="ECO:0007669"/>
    <property type="project" value="TreeGrafter"/>
</dbReference>
<feature type="domain" description="BPL/LPL catalytic" evidence="1">
    <location>
        <begin position="155"/>
        <end position="319"/>
    </location>
</feature>
<dbReference type="InterPro" id="IPR004143">
    <property type="entry name" value="BPL_LPL_catalytic"/>
</dbReference>
<evidence type="ECO:0000313" key="2">
    <source>
        <dbReference type="EMBL" id="EIW81642.1"/>
    </source>
</evidence>
<dbReference type="SUPFAM" id="SSF55681">
    <property type="entry name" value="Class II aaRS and biotin synthetases"/>
    <property type="match status" value="1"/>
</dbReference>
<evidence type="ECO:0000259" key="1">
    <source>
        <dbReference type="Pfam" id="PF03099"/>
    </source>
</evidence>
<dbReference type="InterPro" id="IPR045864">
    <property type="entry name" value="aa-tRNA-synth_II/BPL/LPL"/>
</dbReference>
<reference evidence="3" key="1">
    <citation type="journal article" date="2012" name="Science">
        <title>The Paleozoic origin of enzymatic lignin decomposition reconstructed from 31 fungal genomes.</title>
        <authorList>
            <person name="Floudas D."/>
            <person name="Binder M."/>
            <person name="Riley R."/>
            <person name="Barry K."/>
            <person name="Blanchette R.A."/>
            <person name="Henrissat B."/>
            <person name="Martinez A.T."/>
            <person name="Otillar R."/>
            <person name="Spatafora J.W."/>
            <person name="Yadav J.S."/>
            <person name="Aerts A."/>
            <person name="Benoit I."/>
            <person name="Boyd A."/>
            <person name="Carlson A."/>
            <person name="Copeland A."/>
            <person name="Coutinho P.M."/>
            <person name="de Vries R.P."/>
            <person name="Ferreira P."/>
            <person name="Findley K."/>
            <person name="Foster B."/>
            <person name="Gaskell J."/>
            <person name="Glotzer D."/>
            <person name="Gorecki P."/>
            <person name="Heitman J."/>
            <person name="Hesse C."/>
            <person name="Hori C."/>
            <person name="Igarashi K."/>
            <person name="Jurgens J.A."/>
            <person name="Kallen N."/>
            <person name="Kersten P."/>
            <person name="Kohler A."/>
            <person name="Kuees U."/>
            <person name="Kumar T.K.A."/>
            <person name="Kuo A."/>
            <person name="LaButti K."/>
            <person name="Larrondo L.F."/>
            <person name="Lindquist E."/>
            <person name="Ling A."/>
            <person name="Lombard V."/>
            <person name="Lucas S."/>
            <person name="Lundell T."/>
            <person name="Martin R."/>
            <person name="McLaughlin D.J."/>
            <person name="Morgenstern I."/>
            <person name="Morin E."/>
            <person name="Murat C."/>
            <person name="Nagy L.G."/>
            <person name="Nolan M."/>
            <person name="Ohm R.A."/>
            <person name="Patyshakuliyeva A."/>
            <person name="Rokas A."/>
            <person name="Ruiz-Duenas F.J."/>
            <person name="Sabat G."/>
            <person name="Salamov A."/>
            <person name="Samejima M."/>
            <person name="Schmutz J."/>
            <person name="Slot J.C."/>
            <person name="St John F."/>
            <person name="Stenlid J."/>
            <person name="Sun H."/>
            <person name="Sun S."/>
            <person name="Syed K."/>
            <person name="Tsang A."/>
            <person name="Wiebenga A."/>
            <person name="Young D."/>
            <person name="Pisabarro A."/>
            <person name="Eastwood D.C."/>
            <person name="Martin F."/>
            <person name="Cullen D."/>
            <person name="Grigoriev I.V."/>
            <person name="Hibbett D.S."/>
        </authorList>
    </citation>
    <scope>NUCLEOTIDE SEQUENCE [LARGE SCALE GENOMIC DNA]</scope>
    <source>
        <strain evidence="3">RWD-64-598 SS2</strain>
    </source>
</reference>
<gene>
    <name evidence="2" type="ORF">CONPUDRAFT_124809</name>
</gene>
<keyword evidence="3" id="KW-1185">Reference proteome</keyword>
<accession>A0A5M3MR36</accession>